<name>A0A5B8MS15_9CHLO</name>
<keyword evidence="14 15" id="KW-0505">Motor protein</keyword>
<dbReference type="PROSITE" id="PS00411">
    <property type="entry name" value="KINESIN_MOTOR_1"/>
    <property type="match status" value="1"/>
</dbReference>
<dbReference type="SUPFAM" id="SSF81508">
    <property type="entry name" value="Ubiquinone-binding protein QP-C of cytochrome bc1 complex (Ubiquinol-cytochrome c reductase)"/>
    <property type="match status" value="1"/>
</dbReference>
<dbReference type="GO" id="GO:0005743">
    <property type="term" value="C:mitochondrial inner membrane"/>
    <property type="evidence" value="ECO:0007669"/>
    <property type="project" value="UniProtKB-SubCell"/>
</dbReference>
<dbReference type="SUPFAM" id="SSF52540">
    <property type="entry name" value="P-loop containing nucleoside triphosphate hydrolases"/>
    <property type="match status" value="1"/>
</dbReference>
<evidence type="ECO:0000256" key="12">
    <source>
        <dbReference type="ARBA" id="ARBA00023128"/>
    </source>
</evidence>
<dbReference type="Pfam" id="PF00225">
    <property type="entry name" value="Kinesin"/>
    <property type="match status" value="1"/>
</dbReference>
<keyword evidence="4" id="KW-0679">Respiratory chain</keyword>
<evidence type="ECO:0000256" key="10">
    <source>
        <dbReference type="ARBA" id="ARBA00022989"/>
    </source>
</evidence>
<dbReference type="SUPFAM" id="SSF49879">
    <property type="entry name" value="SMAD/FHA domain"/>
    <property type="match status" value="1"/>
</dbReference>
<keyword evidence="10" id="KW-1133">Transmembrane helix</keyword>
<evidence type="ECO:0000313" key="19">
    <source>
        <dbReference type="EMBL" id="QDZ22445.1"/>
    </source>
</evidence>
<dbReference type="Gene3D" id="2.60.200.20">
    <property type="match status" value="1"/>
</dbReference>
<dbReference type="GO" id="GO:0008017">
    <property type="term" value="F:microtubule binding"/>
    <property type="evidence" value="ECO:0007669"/>
    <property type="project" value="InterPro"/>
</dbReference>
<evidence type="ECO:0000256" key="17">
    <source>
        <dbReference type="SAM" id="MobiDB-lite"/>
    </source>
</evidence>
<dbReference type="InterPro" id="IPR008984">
    <property type="entry name" value="SMAD_FHA_dom_sf"/>
</dbReference>
<sequence>MGKQQVGMRLKEVVYTLSPFEQNVMQGLFKDIPHKVMHHLKQNVLFDALPFCILPIAGIGWFCADYNEREKQHHSINEDDAAKMKEGNNIQVVVRCRPLNQREREGGSDVCVECEGNKVLVRGGAGGSEASAKEFAFDKVFWSLDEGHPSYATQQDVFEGFGATLVDSALDGYNACIFAYGQTGSGKSYSMVGSDADAEHKGLLPRLLHRLFERSGGDQEAAGGRTVDVSMIEIYNERVYDLLDPGVLRSTNGRHHSQSLKVRIHPKTGAYVENLSLLGAASITEALRLIELGSKARTIHATNMNATSSRAHTVFTINLSQKKVKGNEEVEIVSKVNLVDLAGSERTSKTGASGERLREGASINKSLSALGKCISALADMASGGGTAKRDRLYVPYRESTLTLILRESLGGNSRTGMLATISPSRKNLEETLSTLRFASRTKKIVNKAEVNIDPTKKLVMELREEIKLLKEALRASGGDAPPGSQGSALADQVLQSQKIVADLSNTWEDRHQATLAQLQIAKRNMKAMGLVQANKNDAASQQALLNIPGEEQSNGAASWSASLVNLNADPMLSGQLVFHIGPGETRIGSKCDGDGPHFILSGIGIQPSHAILGCYPGADGSVSLGLRACCAEEETAAVVHVNGKKLEGSGETKIFHNARVIFGSYSAFRVNCVALGVESVNPSRDTAEGVAIDWNFAFREYSKTQMDSLLEAKEKELEKKYRDMFERKLDESNAQIEIALEKQCKSLIELQESIKERTEMDSLVNQFERLKEQHQMIQDELLTSCDDTSVLNSSKTLKKAFPEMRTPKKRTWHSAQEAKSKLVLDIQSTMRAIKESLDAKGADGKLGEEDLSTFVEMSLKAMEDWHGIRHQETNALKKNVKENLQSTFEEVAAAERVLPQGGSDRPRDLAESILGDVVGSVITASAAEPKPEVEPDPEKELSEDFLQELTDSILLVDSTNGLVKEVNDSVSFKLRLASALPDHGELQTTPVPGDGEEEHAILIDAFYEGNNVGVYRKLDFEEKASIIEQMYTASSQDKDEDSTLQLHESILEGLPMDKFVGASYVYLKPLLYLMETDGKARILDEYGNKCGDLSVRIVPTGLVDESNRELDMEILDSNGTALLGNTLRVKLESDSFEAASEDLQGLNLFADYRMLHAEEPAQGQSGAPPRDQDPDLDAGPGDAAEDWPPVQKTNRFDIGLISDSMCCFHEYRQDHTFPAVGKEVLSYFENGAIRINVYSKSIADQAMIVDELDRIKFELFPDGVPGDGTGPLQGGAKSAMFSTSPSDGSEQEYDDDEYDDGESDDDEAGEAIYQGFSPGTVVDGVPATQIMQARAAFAEEGSGSAGRRGCNCTLM</sequence>
<keyword evidence="5" id="KW-0812">Transmembrane</keyword>
<accession>A0A5B8MS15</accession>
<organism evidence="19 20">
    <name type="scientific">Chloropicon primus</name>
    <dbReference type="NCBI Taxonomy" id="1764295"/>
    <lineage>
        <taxon>Eukaryota</taxon>
        <taxon>Viridiplantae</taxon>
        <taxon>Chlorophyta</taxon>
        <taxon>Chloropicophyceae</taxon>
        <taxon>Chloropicales</taxon>
        <taxon>Chloropicaceae</taxon>
        <taxon>Chloropicon</taxon>
    </lineage>
</organism>
<dbReference type="PANTHER" id="PTHR47117">
    <property type="entry name" value="STAR-RELATED LIPID TRANSFER PROTEIN 9"/>
    <property type="match status" value="1"/>
</dbReference>
<feature type="region of interest" description="Disordered" evidence="17">
    <location>
        <begin position="1160"/>
        <end position="1190"/>
    </location>
</feature>
<evidence type="ECO:0000256" key="1">
    <source>
        <dbReference type="ARBA" id="ARBA00004434"/>
    </source>
</evidence>
<dbReference type="Gene3D" id="3.40.850.10">
    <property type="entry name" value="Kinesin motor domain"/>
    <property type="match status" value="1"/>
</dbReference>
<keyword evidence="7" id="KW-0999">Mitochondrion inner membrane</keyword>
<keyword evidence="13" id="KW-0472">Membrane</keyword>
<dbReference type="Gene3D" id="1.20.5.210">
    <property type="entry name" value="Cytochrome b-c1 complex subunit 8"/>
    <property type="match status" value="1"/>
</dbReference>
<evidence type="ECO:0000256" key="5">
    <source>
        <dbReference type="ARBA" id="ARBA00022692"/>
    </source>
</evidence>
<comment type="subcellular location">
    <subcellularLocation>
        <location evidence="1">Mitochondrion inner membrane</location>
        <topology evidence="1">Single-pass membrane protein</topology>
    </subcellularLocation>
</comment>
<evidence type="ECO:0000256" key="9">
    <source>
        <dbReference type="ARBA" id="ARBA00022982"/>
    </source>
</evidence>
<comment type="similarity">
    <text evidence="15">Belongs to the TRAFAC class myosin-kinesin ATPase superfamily. Kinesin family.</text>
</comment>
<dbReference type="InterPro" id="IPR001752">
    <property type="entry name" value="Kinesin_motor_dom"/>
</dbReference>
<reference evidence="19 20" key="1">
    <citation type="submission" date="2018-07" db="EMBL/GenBank/DDBJ databases">
        <title>The complete nuclear genome of the prasinophyte Chloropicon primus (CCMP1205).</title>
        <authorList>
            <person name="Pombert J.-F."/>
            <person name="Otis C."/>
            <person name="Turmel M."/>
            <person name="Lemieux C."/>
        </authorList>
    </citation>
    <scope>NUCLEOTIDE SEQUENCE [LARGE SCALE GENOMIC DNA]</scope>
    <source>
        <strain evidence="19 20">CCMP1205</strain>
    </source>
</reference>
<evidence type="ECO:0000259" key="18">
    <source>
        <dbReference type="PROSITE" id="PS50067"/>
    </source>
</evidence>
<evidence type="ECO:0000256" key="2">
    <source>
        <dbReference type="ARBA" id="ARBA00007668"/>
    </source>
</evidence>
<evidence type="ECO:0000256" key="13">
    <source>
        <dbReference type="ARBA" id="ARBA00023136"/>
    </source>
</evidence>
<dbReference type="InterPro" id="IPR036961">
    <property type="entry name" value="Kinesin_motor_dom_sf"/>
</dbReference>
<keyword evidence="9" id="KW-0249">Electron transport</keyword>
<dbReference type="GO" id="GO:0005524">
    <property type="term" value="F:ATP binding"/>
    <property type="evidence" value="ECO:0007669"/>
    <property type="project" value="UniProtKB-UniRule"/>
</dbReference>
<dbReference type="STRING" id="1764295.A0A5B8MS15"/>
<gene>
    <name evidence="19" type="ORF">A3770_07p49630</name>
</gene>
<dbReference type="InterPro" id="IPR027417">
    <property type="entry name" value="P-loop_NTPase"/>
</dbReference>
<evidence type="ECO:0000313" key="20">
    <source>
        <dbReference type="Proteomes" id="UP000316726"/>
    </source>
</evidence>
<evidence type="ECO:0000256" key="6">
    <source>
        <dbReference type="ARBA" id="ARBA00022741"/>
    </source>
</evidence>
<comment type="similarity">
    <text evidence="2">Belongs to the UQCRQ/QCR8 family.</text>
</comment>
<evidence type="ECO:0000256" key="8">
    <source>
        <dbReference type="ARBA" id="ARBA00022840"/>
    </source>
</evidence>
<dbReference type="InterPro" id="IPR020101">
    <property type="entry name" value="Cyt_b-c1_8-plants"/>
</dbReference>
<evidence type="ECO:0000256" key="16">
    <source>
        <dbReference type="SAM" id="Coils"/>
    </source>
</evidence>
<keyword evidence="3" id="KW-0813">Transport</keyword>
<keyword evidence="20" id="KW-1185">Reference proteome</keyword>
<evidence type="ECO:0000256" key="3">
    <source>
        <dbReference type="ARBA" id="ARBA00022448"/>
    </source>
</evidence>
<protein>
    <submittedName>
        <fullName evidence="19">Kinesin</fullName>
    </submittedName>
</protein>
<dbReference type="GO" id="GO:0006122">
    <property type="term" value="P:mitochondrial electron transport, ubiquinol to cytochrome c"/>
    <property type="evidence" value="ECO:0007669"/>
    <property type="project" value="InterPro"/>
</dbReference>
<evidence type="ECO:0000256" key="11">
    <source>
        <dbReference type="ARBA" id="ARBA00023054"/>
    </source>
</evidence>
<dbReference type="Pfam" id="PF10890">
    <property type="entry name" value="Cyt_b-c1_8"/>
    <property type="match status" value="1"/>
</dbReference>
<feature type="region of interest" description="Disordered" evidence="17">
    <location>
        <begin position="1266"/>
        <end position="1310"/>
    </location>
</feature>
<keyword evidence="6 15" id="KW-0547">Nucleotide-binding</keyword>
<dbReference type="InterPro" id="IPR019821">
    <property type="entry name" value="Kinesin_motor_CS"/>
</dbReference>
<keyword evidence="11 16" id="KW-0175">Coiled coil</keyword>
<keyword evidence="12" id="KW-0496">Mitochondrion</keyword>
<feature type="coiled-coil region" evidence="16">
    <location>
        <begin position="722"/>
        <end position="780"/>
    </location>
</feature>
<feature type="compositionally biased region" description="Acidic residues" evidence="17">
    <location>
        <begin position="1289"/>
        <end position="1309"/>
    </location>
</feature>
<evidence type="ECO:0000256" key="7">
    <source>
        <dbReference type="ARBA" id="ARBA00022792"/>
    </source>
</evidence>
<evidence type="ECO:0000256" key="14">
    <source>
        <dbReference type="ARBA" id="ARBA00023175"/>
    </source>
</evidence>
<evidence type="ECO:0000256" key="4">
    <source>
        <dbReference type="ARBA" id="ARBA00022660"/>
    </source>
</evidence>
<dbReference type="PROSITE" id="PS50067">
    <property type="entry name" value="KINESIN_MOTOR_2"/>
    <property type="match status" value="1"/>
</dbReference>
<proteinExistence type="inferred from homology"/>
<keyword evidence="8 15" id="KW-0067">ATP-binding</keyword>
<dbReference type="GO" id="GO:0007018">
    <property type="term" value="P:microtubule-based movement"/>
    <property type="evidence" value="ECO:0007669"/>
    <property type="project" value="InterPro"/>
</dbReference>
<dbReference type="EMBL" id="CP031040">
    <property type="protein sequence ID" value="QDZ22445.1"/>
    <property type="molecule type" value="Genomic_DNA"/>
</dbReference>
<feature type="binding site" evidence="15">
    <location>
        <begin position="181"/>
        <end position="188"/>
    </location>
    <ligand>
        <name>ATP</name>
        <dbReference type="ChEBI" id="CHEBI:30616"/>
    </ligand>
</feature>
<dbReference type="PRINTS" id="PR00380">
    <property type="entry name" value="KINESINHEAVY"/>
</dbReference>
<dbReference type="OrthoDB" id="3176171at2759"/>
<dbReference type="GO" id="GO:0045275">
    <property type="term" value="C:respiratory chain complex III"/>
    <property type="evidence" value="ECO:0007669"/>
    <property type="project" value="InterPro"/>
</dbReference>
<dbReference type="GO" id="GO:0003777">
    <property type="term" value="F:microtubule motor activity"/>
    <property type="evidence" value="ECO:0007669"/>
    <property type="project" value="InterPro"/>
</dbReference>
<dbReference type="InterPro" id="IPR036642">
    <property type="entry name" value="Cyt_bc1_su8_sf"/>
</dbReference>
<dbReference type="SMART" id="SM00129">
    <property type="entry name" value="KISc"/>
    <property type="match status" value="1"/>
</dbReference>
<evidence type="ECO:0000256" key="15">
    <source>
        <dbReference type="PROSITE-ProRule" id="PRU00283"/>
    </source>
</evidence>
<feature type="domain" description="Kinesin motor" evidence="18">
    <location>
        <begin position="89"/>
        <end position="444"/>
    </location>
</feature>
<dbReference type="Proteomes" id="UP000316726">
    <property type="component" value="Chromosome 7"/>
</dbReference>